<feature type="transmembrane region" description="Helical" evidence="1">
    <location>
        <begin position="108"/>
        <end position="129"/>
    </location>
</feature>
<evidence type="ECO:0000313" key="3">
    <source>
        <dbReference type="Proteomes" id="UP000292445"/>
    </source>
</evidence>
<evidence type="ECO:0000313" key="2">
    <source>
        <dbReference type="EMBL" id="RZS80884.1"/>
    </source>
</evidence>
<keyword evidence="1" id="KW-0472">Membrane</keyword>
<feature type="transmembrane region" description="Helical" evidence="1">
    <location>
        <begin position="141"/>
        <end position="160"/>
    </location>
</feature>
<reference evidence="2 3" key="1">
    <citation type="submission" date="2019-02" db="EMBL/GenBank/DDBJ databases">
        <title>Genomic Encyclopedia of Type Strains, Phase IV (KMG-IV): sequencing the most valuable type-strain genomes for metagenomic binning, comparative biology and taxonomic classification.</title>
        <authorList>
            <person name="Goeker M."/>
        </authorList>
    </citation>
    <scope>NUCLEOTIDE SEQUENCE [LARGE SCALE GENOMIC DNA]</scope>
    <source>
        <strain evidence="2 3">K24</strain>
    </source>
</reference>
<dbReference type="EMBL" id="SGXC01000002">
    <property type="protein sequence ID" value="RZS80884.1"/>
    <property type="molecule type" value="Genomic_DNA"/>
</dbReference>
<dbReference type="OrthoDB" id="8683768at2"/>
<evidence type="ECO:0000256" key="1">
    <source>
        <dbReference type="SAM" id="Phobius"/>
    </source>
</evidence>
<dbReference type="AlphaFoldDB" id="A0A4V2F322"/>
<keyword evidence="1" id="KW-1133">Transmembrane helix</keyword>
<accession>A0A4V2F322</accession>
<keyword evidence="1" id="KW-0812">Transmembrane</keyword>
<dbReference type="Pfam" id="PF03729">
    <property type="entry name" value="DUF308"/>
    <property type="match status" value="1"/>
</dbReference>
<proteinExistence type="predicted"/>
<dbReference type="InterPro" id="IPR052712">
    <property type="entry name" value="Acid_resist_chaperone_HdeD"/>
</dbReference>
<protein>
    <submittedName>
        <fullName evidence="2">Uncharacterized membrane protein HdeD (DUF308 family)</fullName>
    </submittedName>
</protein>
<feature type="transmembrane region" description="Helical" evidence="1">
    <location>
        <begin position="27"/>
        <end position="47"/>
    </location>
</feature>
<dbReference type="GO" id="GO:0005886">
    <property type="term" value="C:plasma membrane"/>
    <property type="evidence" value="ECO:0007669"/>
    <property type="project" value="TreeGrafter"/>
</dbReference>
<dbReference type="InterPro" id="IPR005325">
    <property type="entry name" value="DUF308_memb"/>
</dbReference>
<feature type="transmembrane region" description="Helical" evidence="1">
    <location>
        <begin position="83"/>
        <end position="102"/>
    </location>
</feature>
<dbReference type="RefSeq" id="WP_130358497.1">
    <property type="nucleotide sequence ID" value="NZ_SGXC01000002.1"/>
</dbReference>
<keyword evidence="3" id="KW-1185">Reference proteome</keyword>
<feature type="transmembrane region" description="Helical" evidence="1">
    <location>
        <begin position="53"/>
        <end position="71"/>
    </location>
</feature>
<gene>
    <name evidence="2" type="ORF">EV675_3497</name>
</gene>
<comment type="caution">
    <text evidence="2">The sequence shown here is derived from an EMBL/GenBank/DDBJ whole genome shotgun (WGS) entry which is preliminary data.</text>
</comment>
<organism evidence="2 3">
    <name type="scientific">Pigmentiphaga kullae</name>
    <dbReference type="NCBI Taxonomy" id="151784"/>
    <lineage>
        <taxon>Bacteria</taxon>
        <taxon>Pseudomonadati</taxon>
        <taxon>Pseudomonadota</taxon>
        <taxon>Betaproteobacteria</taxon>
        <taxon>Burkholderiales</taxon>
        <taxon>Alcaligenaceae</taxon>
        <taxon>Pigmentiphaga</taxon>
    </lineage>
</organism>
<dbReference type="Proteomes" id="UP000292445">
    <property type="component" value="Unassembled WGS sequence"/>
</dbReference>
<name>A0A4V2F322_9BURK</name>
<sequence length="200" mass="21179">MADAPNPTPVPGDVDLTETLKSLGARWGWFVALGVLMLVLGFVAGAYVLAATVASVLFVGAMMLVAGIGQLVQAWRVKDWRGFLFWTLGGLLYAIAGGVALYNPMAGAAVLTLLLGAFLIASGALRLWIWFQHRSQQGWGWLALSGAVTLLAGLLVAMGWPENSLWILGLLLSLDLLFQGITLVMLGLALRKGQPPASHA</sequence>
<dbReference type="PANTHER" id="PTHR34989">
    <property type="entry name" value="PROTEIN HDED"/>
    <property type="match status" value="1"/>
</dbReference>
<dbReference type="PANTHER" id="PTHR34989:SF1">
    <property type="entry name" value="PROTEIN HDED"/>
    <property type="match status" value="1"/>
</dbReference>
<feature type="transmembrane region" description="Helical" evidence="1">
    <location>
        <begin position="166"/>
        <end position="190"/>
    </location>
</feature>